<dbReference type="AlphaFoldDB" id="W9KBU5"/>
<gene>
    <name evidence="1" type="ORF">FOZG_08517</name>
</gene>
<accession>W9KBU5</accession>
<dbReference type="EMBL" id="JH717900">
    <property type="protein sequence ID" value="EWZ39425.1"/>
    <property type="molecule type" value="Genomic_DNA"/>
</dbReference>
<sequence>MVRLIDPESVRQVQLAVAVIPGSWQNHFLAL</sequence>
<organism evidence="1">
    <name type="scientific">Fusarium oxysporum Fo47</name>
    <dbReference type="NCBI Taxonomy" id="660027"/>
    <lineage>
        <taxon>Eukaryota</taxon>
        <taxon>Fungi</taxon>
        <taxon>Dikarya</taxon>
        <taxon>Ascomycota</taxon>
        <taxon>Pezizomycotina</taxon>
        <taxon>Sordariomycetes</taxon>
        <taxon>Hypocreomycetidae</taxon>
        <taxon>Hypocreales</taxon>
        <taxon>Nectriaceae</taxon>
        <taxon>Fusarium</taxon>
        <taxon>Fusarium oxysporum species complex</taxon>
    </lineage>
</organism>
<name>W9KBU5_FUSOX</name>
<proteinExistence type="predicted"/>
<dbReference type="VEuPathDB" id="FungiDB:FOZG_08517"/>
<reference evidence="1" key="1">
    <citation type="submission" date="2011-06" db="EMBL/GenBank/DDBJ databases">
        <title>The Genome Sequence of Fusarium oxysporum Fo47.</title>
        <authorList>
            <consortium name="The Broad Institute Genome Sequencing Platform"/>
            <person name="Ma L.-J."/>
            <person name="Gale L.R."/>
            <person name="Schwartz D.C."/>
            <person name="Zhou S."/>
            <person name="Corby-Kistler H."/>
            <person name="Young S.K."/>
            <person name="Zeng Q."/>
            <person name="Gargeya S."/>
            <person name="Fitzgerald M."/>
            <person name="Haas B."/>
            <person name="Abouelleil A."/>
            <person name="Alvarado L."/>
            <person name="Arachchi H.M."/>
            <person name="Berlin A."/>
            <person name="Brown A."/>
            <person name="Chapman S.B."/>
            <person name="Chen Z."/>
            <person name="Dunbar C."/>
            <person name="Freedman E."/>
            <person name="Gearin G."/>
            <person name="Gellesch M."/>
            <person name="Goldberg J."/>
            <person name="Griggs A."/>
            <person name="Gujja S."/>
            <person name="Heiman D."/>
            <person name="Howarth C."/>
            <person name="Larson L."/>
            <person name="Lui A."/>
            <person name="MacDonald P.J.P."/>
            <person name="Mehta T."/>
            <person name="Montmayeur A."/>
            <person name="Murphy C."/>
            <person name="Neiman D."/>
            <person name="Pearson M."/>
            <person name="Priest M."/>
            <person name="Roberts A."/>
            <person name="Saif S."/>
            <person name="Shea T."/>
            <person name="Shenoy N."/>
            <person name="Sisk P."/>
            <person name="Stolte C."/>
            <person name="Sykes S."/>
            <person name="Wortman J."/>
            <person name="Nusbaum C."/>
            <person name="Birren B."/>
        </authorList>
    </citation>
    <scope>NUCLEOTIDE SEQUENCE [LARGE SCALE GENOMIC DNA]</scope>
    <source>
        <strain evidence="1">Fo47</strain>
    </source>
</reference>
<dbReference type="HOGENOM" id="CLU_3399418_0_0_1"/>
<dbReference type="Proteomes" id="UP000030766">
    <property type="component" value="Unassembled WGS sequence"/>
</dbReference>
<reference evidence="1" key="2">
    <citation type="submission" date="2012-06" db="EMBL/GenBank/DDBJ databases">
        <title>Annotation of the Genome Sequence of Fusarium oxysporum Fo47.</title>
        <authorList>
            <consortium name="The Broad Institute Genomics Platform"/>
            <person name="Ma L.-J."/>
            <person name="Corby-Kistler H."/>
            <person name="Broz K."/>
            <person name="Gale L.R."/>
            <person name="Jonkers W."/>
            <person name="O'Donnell K."/>
            <person name="Ploetz R."/>
            <person name="Steinberg C."/>
            <person name="Schwartz D.C."/>
            <person name="VanEtten H."/>
            <person name="Zhou S."/>
            <person name="Young S.K."/>
            <person name="Zeng Q."/>
            <person name="Gargeya S."/>
            <person name="Fitzgerald M."/>
            <person name="Abouelleil A."/>
            <person name="Alvarado L."/>
            <person name="Chapman S.B."/>
            <person name="Gainer-Dewar J."/>
            <person name="Goldberg J."/>
            <person name="Griggs A."/>
            <person name="Gujja S."/>
            <person name="Hansen M."/>
            <person name="Howarth C."/>
            <person name="Imamovic A."/>
            <person name="Ireland A."/>
            <person name="Larimer J."/>
            <person name="McCowan C."/>
            <person name="Murphy C."/>
            <person name="Pearson M."/>
            <person name="Poon T.W."/>
            <person name="Priest M."/>
            <person name="Roberts A."/>
            <person name="Saif S."/>
            <person name="Shea T."/>
            <person name="Sykes S."/>
            <person name="Wortman J."/>
            <person name="Nusbaum C."/>
            <person name="Birren B."/>
        </authorList>
    </citation>
    <scope>NUCLEOTIDE SEQUENCE</scope>
    <source>
        <strain evidence="1">Fo47</strain>
    </source>
</reference>
<protein>
    <submittedName>
        <fullName evidence="1">Uncharacterized protein</fullName>
    </submittedName>
</protein>
<evidence type="ECO:0000313" key="1">
    <source>
        <dbReference type="EMBL" id="EWZ39425.1"/>
    </source>
</evidence>